<organism evidence="1 2">
    <name type="scientific">Halomonas stenophila</name>
    <dbReference type="NCBI Taxonomy" id="795312"/>
    <lineage>
        <taxon>Bacteria</taxon>
        <taxon>Pseudomonadati</taxon>
        <taxon>Pseudomonadota</taxon>
        <taxon>Gammaproteobacteria</taxon>
        <taxon>Oceanospirillales</taxon>
        <taxon>Halomonadaceae</taxon>
        <taxon>Halomonas</taxon>
    </lineage>
</organism>
<reference evidence="1 2" key="1">
    <citation type="submission" date="2020-08" db="EMBL/GenBank/DDBJ databases">
        <title>Genomic Encyclopedia of Type Strains, Phase III (KMG-III): the genomes of soil and plant-associated and newly described type strains.</title>
        <authorList>
            <person name="Whitman W."/>
        </authorList>
    </citation>
    <scope>NUCLEOTIDE SEQUENCE [LARGE SCALE GENOMIC DNA]</scope>
    <source>
        <strain evidence="1 2">CECT 7744</strain>
    </source>
</reference>
<sequence>MNPIDQPPLDMRADPEEVSQAFQAATPITIRVRRAGGDGYAASGGGKRATCTWSQEEAAKRVAGKLYGEGGFELFPAELTERDAEKGVLNIYRANLRQDS</sequence>
<proteinExistence type="predicted"/>
<protein>
    <submittedName>
        <fullName evidence="1">Uncharacterized protein</fullName>
    </submittedName>
</protein>
<dbReference type="RefSeq" id="WP_183384204.1">
    <property type="nucleotide sequence ID" value="NZ_JACHXR010000007.1"/>
</dbReference>
<name>A0A7W5EUN4_9GAMM</name>
<dbReference type="EMBL" id="JACHXR010000007">
    <property type="protein sequence ID" value="MBB3231728.1"/>
    <property type="molecule type" value="Genomic_DNA"/>
</dbReference>
<keyword evidence="2" id="KW-1185">Reference proteome</keyword>
<evidence type="ECO:0000313" key="2">
    <source>
        <dbReference type="Proteomes" id="UP000518892"/>
    </source>
</evidence>
<accession>A0A7W5EUN4</accession>
<comment type="caution">
    <text evidence="1">The sequence shown here is derived from an EMBL/GenBank/DDBJ whole genome shotgun (WGS) entry which is preliminary data.</text>
</comment>
<evidence type="ECO:0000313" key="1">
    <source>
        <dbReference type="EMBL" id="MBB3231728.1"/>
    </source>
</evidence>
<dbReference type="AlphaFoldDB" id="A0A7W5EUN4"/>
<dbReference type="Proteomes" id="UP000518892">
    <property type="component" value="Unassembled WGS sequence"/>
</dbReference>
<gene>
    <name evidence="1" type="ORF">FHR97_002587</name>
</gene>